<dbReference type="Pfam" id="PF06094">
    <property type="entry name" value="GGACT"/>
    <property type="match status" value="1"/>
</dbReference>
<dbReference type="InterPro" id="IPR009288">
    <property type="entry name" value="AIG2-like_dom"/>
</dbReference>
<evidence type="ECO:0000313" key="2">
    <source>
        <dbReference type="EMBL" id="MTK19916.1"/>
    </source>
</evidence>
<dbReference type="EMBL" id="WMQE01000001">
    <property type="protein sequence ID" value="MTK19916.1"/>
    <property type="molecule type" value="Genomic_DNA"/>
</dbReference>
<evidence type="ECO:0000259" key="1">
    <source>
        <dbReference type="Pfam" id="PF06094"/>
    </source>
</evidence>
<sequence length="145" mass="17225">MLKHQETVLPIFVYGTLMVGERNYIDVLHDNLTHVENAKVKGTLYYYKKEDYPALMPGEHWIEGQLFYVNELHEVLKPLDEIEGYISKNNPSNMYNRDIVEVVTEDGKMLQAYAYRISPNLFKQERQEFSKMQELSWKKFNQKIS</sequence>
<dbReference type="InterPro" id="IPR013024">
    <property type="entry name" value="GGCT-like"/>
</dbReference>
<proteinExistence type="predicted"/>
<protein>
    <submittedName>
        <fullName evidence="2">Gamma-glutamylcyclotransferase</fullName>
    </submittedName>
</protein>
<dbReference type="RefSeq" id="WP_006785371.1">
    <property type="nucleotide sequence ID" value="NZ_CABJBH010000008.1"/>
</dbReference>
<dbReference type="Gene3D" id="3.10.490.10">
    <property type="entry name" value="Gamma-glutamyl cyclotransferase-like"/>
    <property type="match status" value="1"/>
</dbReference>
<dbReference type="Proteomes" id="UP000487649">
    <property type="component" value="Unassembled WGS sequence"/>
</dbReference>
<comment type="caution">
    <text evidence="2">The sequence shown here is derived from an EMBL/GenBank/DDBJ whole genome shotgun (WGS) entry which is preliminary data.</text>
</comment>
<dbReference type="SUPFAM" id="SSF110857">
    <property type="entry name" value="Gamma-glutamyl cyclotransferase-like"/>
    <property type="match status" value="1"/>
</dbReference>
<reference evidence="2 3" key="1">
    <citation type="journal article" date="2019" name="Nat. Med.">
        <title>A library of human gut bacterial isolates paired with longitudinal multiomics data enables mechanistic microbiome research.</title>
        <authorList>
            <person name="Poyet M."/>
            <person name="Groussin M."/>
            <person name="Gibbons S.M."/>
            <person name="Avila-Pacheco J."/>
            <person name="Jiang X."/>
            <person name="Kearney S.M."/>
            <person name="Perrotta A.R."/>
            <person name="Berdy B."/>
            <person name="Zhao S."/>
            <person name="Lieberman T.D."/>
            <person name="Swanson P.K."/>
            <person name="Smith M."/>
            <person name="Roesemann S."/>
            <person name="Alexander J.E."/>
            <person name="Rich S.A."/>
            <person name="Livny J."/>
            <person name="Vlamakis H."/>
            <person name="Clish C."/>
            <person name="Bullock K."/>
            <person name="Deik A."/>
            <person name="Scott J."/>
            <person name="Pierce K.A."/>
            <person name="Xavier R.J."/>
            <person name="Alm E.J."/>
        </authorList>
    </citation>
    <scope>NUCLEOTIDE SEQUENCE [LARGE SCALE GENOMIC DNA]</scope>
    <source>
        <strain evidence="2 3">BIOML-A198</strain>
    </source>
</reference>
<name>A0A173R0G8_9FIRM</name>
<dbReference type="OrthoDB" id="8538589at2"/>
<gene>
    <name evidence="2" type="ORF">GMA92_00495</name>
</gene>
<organism evidence="2 3">
    <name type="scientific">Turicibacter sanguinis</name>
    <dbReference type="NCBI Taxonomy" id="154288"/>
    <lineage>
        <taxon>Bacteria</taxon>
        <taxon>Bacillati</taxon>
        <taxon>Bacillota</taxon>
        <taxon>Erysipelotrichia</taxon>
        <taxon>Erysipelotrichales</taxon>
        <taxon>Turicibacteraceae</taxon>
        <taxon>Turicibacter</taxon>
    </lineage>
</organism>
<dbReference type="InterPro" id="IPR036568">
    <property type="entry name" value="GGCT-like_sf"/>
</dbReference>
<evidence type="ECO:0000313" key="3">
    <source>
        <dbReference type="Proteomes" id="UP000487649"/>
    </source>
</evidence>
<dbReference type="AlphaFoldDB" id="A0A173R0G8"/>
<feature type="domain" description="Gamma-glutamylcyclotransferase AIG2-like" evidence="1">
    <location>
        <begin position="11"/>
        <end position="137"/>
    </location>
</feature>
<accession>A0A173R0G8</accession>
<dbReference type="GeneID" id="60060059"/>
<dbReference type="CDD" id="cd06661">
    <property type="entry name" value="GGCT_like"/>
    <property type="match status" value="1"/>
</dbReference>